<name>A0A089PWX3_9ENTR</name>
<dbReference type="RefSeq" id="WP_038472659.1">
    <property type="nucleotide sequence ID" value="NZ_CP009451.1"/>
</dbReference>
<dbReference type="InterPro" id="IPR053734">
    <property type="entry name" value="Phage_Head-Tail_Connect_sf"/>
</dbReference>
<gene>
    <name evidence="1" type="ORF">JT31_01840</name>
</gene>
<dbReference type="KEGG" id="cnt:JT31_01840"/>
<dbReference type="Pfam" id="PF05354">
    <property type="entry name" value="Phage_attach"/>
    <property type="match status" value="1"/>
</dbReference>
<dbReference type="Gene3D" id="2.40.10.180">
    <property type="entry name" value="Phage tail proteins"/>
    <property type="match status" value="1"/>
</dbReference>
<evidence type="ECO:0000313" key="1">
    <source>
        <dbReference type="EMBL" id="AIR03406.1"/>
    </source>
</evidence>
<keyword evidence="2" id="KW-1185">Reference proteome</keyword>
<dbReference type="AlphaFoldDB" id="A0A089PWX3"/>
<dbReference type="InterPro" id="IPR008018">
    <property type="entry name" value="Phage_tail_attach_FII"/>
</dbReference>
<evidence type="ECO:0008006" key="3">
    <source>
        <dbReference type="Google" id="ProtNLM"/>
    </source>
</evidence>
<organism evidence="1 2">
    <name type="scientific">Cedecea neteri</name>
    <dbReference type="NCBI Taxonomy" id="158822"/>
    <lineage>
        <taxon>Bacteria</taxon>
        <taxon>Pseudomonadati</taxon>
        <taxon>Pseudomonadota</taxon>
        <taxon>Gammaproteobacteria</taxon>
        <taxon>Enterobacterales</taxon>
        <taxon>Enterobacteriaceae</taxon>
        <taxon>Cedecea</taxon>
    </lineage>
</organism>
<dbReference type="OrthoDB" id="8420659at2"/>
<dbReference type="GO" id="GO:0019068">
    <property type="term" value="P:virion assembly"/>
    <property type="evidence" value="ECO:0007669"/>
    <property type="project" value="InterPro"/>
</dbReference>
<dbReference type="EMBL" id="CP009451">
    <property type="protein sequence ID" value="AIR03406.1"/>
    <property type="molecule type" value="Genomic_DNA"/>
</dbReference>
<dbReference type="Proteomes" id="UP000029481">
    <property type="component" value="Chromosome"/>
</dbReference>
<sequence length="125" mass="13236">MDAFDNLFDDALFRADSAIIETMGTAVYLQINGIWSPEPVSAVFDDPDAVAALPGGAALADIVDPTLFVKTALIAGLKKYDRVKIGPQMYWVLHVGEDDTGSTVVRLARGEPGKAAAGPSGWSKK</sequence>
<evidence type="ECO:0000313" key="2">
    <source>
        <dbReference type="Proteomes" id="UP000029481"/>
    </source>
</evidence>
<proteinExistence type="predicted"/>
<accession>A0A089PWX3</accession>
<reference evidence="1 2" key="1">
    <citation type="submission" date="2014-09" db="EMBL/GenBank/DDBJ databases">
        <title>Cedecea neteri SSMD04 Genome Sequencing.</title>
        <authorList>
            <person name="Tan J.-Y."/>
        </authorList>
    </citation>
    <scope>NUCLEOTIDE SEQUENCE [LARGE SCALE GENOMIC DNA]</scope>
    <source>
        <strain evidence="1 2">SSMD04</strain>
    </source>
</reference>
<dbReference type="SUPFAM" id="SSF69279">
    <property type="entry name" value="Phage tail proteins"/>
    <property type="match status" value="1"/>
</dbReference>
<protein>
    <recommendedName>
        <fullName evidence="3">Phage Head-Tail Attachment</fullName>
    </recommendedName>
</protein>